<keyword evidence="10 12" id="KW-0496">Mitochondrion</keyword>
<keyword evidence="11 13" id="KW-0472">Membrane</keyword>
<keyword evidence="6 12" id="KW-0812">Transmembrane</keyword>
<comment type="similarity">
    <text evidence="2 12">Belongs to the ATPase protein 8 family.</text>
</comment>
<keyword evidence="9 12" id="KW-0406">Ion transport</keyword>
<accession>A0A0S2M7M9</accession>
<evidence type="ECO:0000256" key="10">
    <source>
        <dbReference type="ARBA" id="ARBA00023128"/>
    </source>
</evidence>
<evidence type="ECO:0000256" key="5">
    <source>
        <dbReference type="ARBA" id="ARBA00022547"/>
    </source>
</evidence>
<evidence type="ECO:0000256" key="7">
    <source>
        <dbReference type="ARBA" id="ARBA00022781"/>
    </source>
</evidence>
<evidence type="ECO:0000256" key="12">
    <source>
        <dbReference type="RuleBase" id="RU003661"/>
    </source>
</evidence>
<dbReference type="GO" id="GO:0015078">
    <property type="term" value="F:proton transmembrane transporter activity"/>
    <property type="evidence" value="ECO:0007669"/>
    <property type="project" value="InterPro"/>
</dbReference>
<dbReference type="AlphaFoldDB" id="A0A0S2M7M9"/>
<dbReference type="Pfam" id="PF00895">
    <property type="entry name" value="ATP-synt_8"/>
    <property type="match status" value="1"/>
</dbReference>
<keyword evidence="8 13" id="KW-1133">Transmembrane helix</keyword>
<dbReference type="GO" id="GO:0031966">
    <property type="term" value="C:mitochondrial membrane"/>
    <property type="evidence" value="ECO:0007669"/>
    <property type="project" value="UniProtKB-SubCell"/>
</dbReference>
<name>A0A0S2M7M9_9COLE</name>
<reference evidence="14" key="1">
    <citation type="submission" date="2015-09" db="EMBL/GenBank/DDBJ databases">
        <title>Staphyliniformia phylogenetics from de novo mitogenomic assemblies.</title>
        <authorList>
            <person name="Favreau E.A."/>
            <person name="Linard B."/>
            <person name="Vogler A.P."/>
        </authorList>
    </citation>
    <scope>NUCLEOTIDE SEQUENCE</scope>
</reference>
<proteinExistence type="inferred from homology"/>
<organism evidence="14">
    <name type="scientific">Medon apicalis</name>
    <dbReference type="NCBI Taxonomy" id="347397"/>
    <lineage>
        <taxon>Eukaryota</taxon>
        <taxon>Metazoa</taxon>
        <taxon>Ecdysozoa</taxon>
        <taxon>Arthropoda</taxon>
        <taxon>Hexapoda</taxon>
        <taxon>Insecta</taxon>
        <taxon>Pterygota</taxon>
        <taxon>Neoptera</taxon>
        <taxon>Endopterygota</taxon>
        <taxon>Coleoptera</taxon>
        <taxon>Polyphaga</taxon>
        <taxon>Staphyliniformia</taxon>
        <taxon>Staphylinidae</taxon>
        <taxon>Paederinae</taxon>
        <taxon>Medon</taxon>
    </lineage>
</organism>
<evidence type="ECO:0000256" key="8">
    <source>
        <dbReference type="ARBA" id="ARBA00022989"/>
    </source>
</evidence>
<evidence type="ECO:0000256" key="2">
    <source>
        <dbReference type="ARBA" id="ARBA00008892"/>
    </source>
</evidence>
<evidence type="ECO:0000256" key="1">
    <source>
        <dbReference type="ARBA" id="ARBA00004304"/>
    </source>
</evidence>
<geneLocation type="mitochondrion" evidence="14"/>
<comment type="subcellular location">
    <subcellularLocation>
        <location evidence="1 12">Mitochondrion membrane</location>
        <topology evidence="1 12">Single-pass membrane protein</topology>
    </subcellularLocation>
</comment>
<evidence type="ECO:0000256" key="13">
    <source>
        <dbReference type="SAM" id="Phobius"/>
    </source>
</evidence>
<keyword evidence="7 12" id="KW-0375">Hydrogen ion transport</keyword>
<comment type="subunit">
    <text evidence="3">F-type ATPases have 2 components, CF(1) - the catalytic core - and CF(0) - the membrane proton channel.</text>
</comment>
<protein>
    <recommendedName>
        <fullName evidence="12">ATP synthase complex subunit 8</fullName>
    </recommendedName>
</protein>
<dbReference type="GO" id="GO:0015986">
    <property type="term" value="P:proton motive force-driven ATP synthesis"/>
    <property type="evidence" value="ECO:0007669"/>
    <property type="project" value="InterPro"/>
</dbReference>
<keyword evidence="4 12" id="KW-0813">Transport</keyword>
<evidence type="ECO:0000256" key="3">
    <source>
        <dbReference type="ARBA" id="ARBA00011291"/>
    </source>
</evidence>
<evidence type="ECO:0000256" key="4">
    <source>
        <dbReference type="ARBA" id="ARBA00022448"/>
    </source>
</evidence>
<dbReference type="InterPro" id="IPR001421">
    <property type="entry name" value="ATP8_metazoa"/>
</dbReference>
<dbReference type="EMBL" id="KT780658">
    <property type="protein sequence ID" value="ALO70704.1"/>
    <property type="molecule type" value="Genomic_DNA"/>
</dbReference>
<feature type="transmembrane region" description="Helical" evidence="13">
    <location>
        <begin position="6"/>
        <end position="26"/>
    </location>
</feature>
<keyword evidence="5 12" id="KW-0138">CF(0)</keyword>
<evidence type="ECO:0000313" key="14">
    <source>
        <dbReference type="EMBL" id="ALO70704.1"/>
    </source>
</evidence>
<gene>
    <name evidence="14" type="primary">atp8</name>
</gene>
<evidence type="ECO:0000256" key="6">
    <source>
        <dbReference type="ARBA" id="ARBA00022692"/>
    </source>
</evidence>
<sequence>MPQMAPLNWLILFLMIIMIYLMFNFINYYSFMYTPKISHIKPKYSYINWKW</sequence>
<evidence type="ECO:0000256" key="9">
    <source>
        <dbReference type="ARBA" id="ARBA00023065"/>
    </source>
</evidence>
<evidence type="ECO:0000256" key="11">
    <source>
        <dbReference type="ARBA" id="ARBA00023136"/>
    </source>
</evidence>
<dbReference type="GO" id="GO:0045259">
    <property type="term" value="C:proton-transporting ATP synthase complex"/>
    <property type="evidence" value="ECO:0007669"/>
    <property type="project" value="UniProtKB-KW"/>
</dbReference>